<gene>
    <name evidence="2" type="ORF">P8T80_01810</name>
</gene>
<proteinExistence type="predicted"/>
<comment type="caution">
    <text evidence="2">The sequence shown here is derived from an EMBL/GenBank/DDBJ whole genome shotgun (WGS) entry which is preliminary data.</text>
</comment>
<dbReference type="RefSeq" id="WP_315643281.1">
    <property type="nucleotide sequence ID" value="NZ_JARUHM010000004.1"/>
</dbReference>
<accession>A0ABU3PL02</accession>
<evidence type="ECO:0000313" key="2">
    <source>
        <dbReference type="EMBL" id="MDT9410135.1"/>
    </source>
</evidence>
<organism evidence="2 3">
    <name type="scientific">Corynebacterium rouxii</name>
    <dbReference type="NCBI Taxonomy" id="2719119"/>
    <lineage>
        <taxon>Bacteria</taxon>
        <taxon>Bacillati</taxon>
        <taxon>Actinomycetota</taxon>
        <taxon>Actinomycetes</taxon>
        <taxon>Mycobacteriales</taxon>
        <taxon>Corynebacteriaceae</taxon>
        <taxon>Corynebacterium</taxon>
    </lineage>
</organism>
<protein>
    <submittedName>
        <fullName evidence="2">Uncharacterized protein</fullName>
    </submittedName>
</protein>
<sequence length="87" mass="9386">MSSSCQIKPFLISPTCGNAAEAKKFWHELLTWLLSPTVVLGATGYTALTRGITVVYALPEGYVATSATYGIGLVFFGTLIMVARLLW</sequence>
<feature type="transmembrane region" description="Helical" evidence="1">
    <location>
        <begin position="29"/>
        <end position="48"/>
    </location>
</feature>
<dbReference type="Proteomes" id="UP001265983">
    <property type="component" value="Unassembled WGS sequence"/>
</dbReference>
<name>A0ABU3PL02_9CORY</name>
<dbReference type="EMBL" id="JARUHM010000004">
    <property type="protein sequence ID" value="MDT9410135.1"/>
    <property type="molecule type" value="Genomic_DNA"/>
</dbReference>
<keyword evidence="3" id="KW-1185">Reference proteome</keyword>
<keyword evidence="1" id="KW-0472">Membrane</keyword>
<feature type="transmembrane region" description="Helical" evidence="1">
    <location>
        <begin position="68"/>
        <end position="86"/>
    </location>
</feature>
<keyword evidence="1" id="KW-1133">Transmembrane helix</keyword>
<keyword evidence="1" id="KW-0812">Transmembrane</keyword>
<reference evidence="2 3" key="1">
    <citation type="submission" date="2023-03" db="EMBL/GenBank/DDBJ databases">
        <title>Whole genome sequence of the first Corynebacterium rouxii strains isolated in Brazil: a recent member of Corynebacterium diphtheriae complex.</title>
        <authorList>
            <person name="Vieira V."/>
            <person name="Ramos J.N."/>
            <person name="Araujo M.R.B."/>
            <person name="Baio P.V."/>
            <person name="Sant'Anna L.O."/>
            <person name="Veras J.F.C."/>
            <person name="Vieira E.M.D."/>
            <person name="Sousa M.A.B."/>
            <person name="Camargo C.H."/>
            <person name="Sacchi C.T."/>
            <person name="Campos K.R."/>
            <person name="Santos M.B.N."/>
            <person name="Bokermann S."/>
            <person name="Alvim L.B."/>
            <person name="Santos L.S."/>
            <person name="Mattos-Guaraldi A.L."/>
        </authorList>
    </citation>
    <scope>NUCLEOTIDE SEQUENCE [LARGE SCALE GENOMIC DNA]</scope>
    <source>
        <strain evidence="2 3">70862</strain>
    </source>
</reference>
<evidence type="ECO:0000256" key="1">
    <source>
        <dbReference type="SAM" id="Phobius"/>
    </source>
</evidence>
<evidence type="ECO:0000313" key="3">
    <source>
        <dbReference type="Proteomes" id="UP001265983"/>
    </source>
</evidence>